<feature type="transmembrane region" description="Helical" evidence="6">
    <location>
        <begin position="76"/>
        <end position="94"/>
    </location>
</feature>
<keyword evidence="2" id="KW-0813">Transport</keyword>
<evidence type="ECO:0000256" key="3">
    <source>
        <dbReference type="ARBA" id="ARBA00022692"/>
    </source>
</evidence>
<dbReference type="EMBL" id="GBEZ01000663">
    <property type="protein sequence ID" value="JAC84238.1"/>
    <property type="molecule type" value="Transcribed_RNA"/>
</dbReference>
<dbReference type="Pfam" id="PF07690">
    <property type="entry name" value="MFS_1"/>
    <property type="match status" value="1"/>
</dbReference>
<proteinExistence type="predicted"/>
<dbReference type="GO" id="GO:0016020">
    <property type="term" value="C:membrane"/>
    <property type="evidence" value="ECO:0007669"/>
    <property type="project" value="UniProtKB-SubCell"/>
</dbReference>
<organism evidence="8">
    <name type="scientific">Tetraselmis sp. GSL018</name>
    <dbReference type="NCBI Taxonomy" id="582737"/>
    <lineage>
        <taxon>Eukaryota</taxon>
        <taxon>Viridiplantae</taxon>
        <taxon>Chlorophyta</taxon>
        <taxon>core chlorophytes</taxon>
        <taxon>Chlorodendrophyceae</taxon>
        <taxon>Chlorodendrales</taxon>
        <taxon>Chlorodendraceae</taxon>
        <taxon>Tetraselmis</taxon>
    </lineage>
</organism>
<evidence type="ECO:0000259" key="7">
    <source>
        <dbReference type="PROSITE" id="PS50850"/>
    </source>
</evidence>
<accession>A0A061SIX0</accession>
<name>A0A061SIX0_9CHLO</name>
<keyword evidence="3 6" id="KW-0812">Transmembrane</keyword>
<keyword evidence="4 6" id="KW-1133">Transmembrane helix</keyword>
<feature type="transmembrane region" description="Helical" evidence="6">
    <location>
        <begin position="134"/>
        <end position="155"/>
    </location>
</feature>
<feature type="non-terminal residue" evidence="8">
    <location>
        <position position="373"/>
    </location>
</feature>
<dbReference type="InterPro" id="IPR036259">
    <property type="entry name" value="MFS_trans_sf"/>
</dbReference>
<protein>
    <submittedName>
        <fullName evidence="8">Organic cation carnitine transporter 7-like</fullName>
    </submittedName>
</protein>
<feature type="transmembrane region" description="Helical" evidence="6">
    <location>
        <begin position="100"/>
        <end position="122"/>
    </location>
</feature>
<comment type="subcellular location">
    <subcellularLocation>
        <location evidence="1">Membrane</location>
        <topology evidence="1">Multi-pass membrane protein</topology>
    </subcellularLocation>
</comment>
<evidence type="ECO:0000256" key="5">
    <source>
        <dbReference type="ARBA" id="ARBA00023136"/>
    </source>
</evidence>
<evidence type="ECO:0000256" key="4">
    <source>
        <dbReference type="ARBA" id="ARBA00022989"/>
    </source>
</evidence>
<dbReference type="SUPFAM" id="SSF103473">
    <property type="entry name" value="MFS general substrate transporter"/>
    <property type="match status" value="1"/>
</dbReference>
<evidence type="ECO:0000313" key="8">
    <source>
        <dbReference type="EMBL" id="JAC84238.1"/>
    </source>
</evidence>
<reference evidence="8" key="1">
    <citation type="submission" date="2014-05" db="EMBL/GenBank/DDBJ databases">
        <title>The transcriptome of the halophilic microalga Tetraselmis sp. GSL018 isolated from the Great Salt Lake, Utah.</title>
        <authorList>
            <person name="Jinkerson R.E."/>
            <person name="D'Adamo S."/>
            <person name="Posewitz M.C."/>
        </authorList>
    </citation>
    <scope>NUCLEOTIDE SEQUENCE</scope>
    <source>
        <strain evidence="8">GSL018</strain>
    </source>
</reference>
<dbReference type="InterPro" id="IPR020846">
    <property type="entry name" value="MFS_dom"/>
</dbReference>
<dbReference type="PANTHER" id="PTHR23511">
    <property type="entry name" value="SYNAPTIC VESICLE GLYCOPROTEIN 2"/>
    <property type="match status" value="1"/>
</dbReference>
<dbReference type="PROSITE" id="PS50850">
    <property type="entry name" value="MFS"/>
    <property type="match status" value="1"/>
</dbReference>
<dbReference type="AlphaFoldDB" id="A0A061SIX0"/>
<keyword evidence="5 6" id="KW-0472">Membrane</keyword>
<sequence>MLWQSKRILVLSVSTLITFTSGLEIYLLSLIGLDMQCGWHLSSSEAASLFTAVFLGKALGEPVWGSLSDTFGRRPVIIALACTTAVGAVSSALAPSFRTFIALRLLFGFTLPVDNVIVVWLLEILPAELRGLLGAALGVCWVAASFTAVTAGSWLLEPFGWRSLVIFAAIPAVLSAFISLAIPESPAWLSSRTDRQHGRYRSTGWSHEADEEHTEAEPLLLRPPQERAAGDPWRILCSRWGLAALSLALTALMGIGQASAGLLPQQAAAVASTAQAAPTSGLSCTSGERGAHLALPGEAYRGLALDALGGLPGIFFGLLAIDRLGRLSTAGLTQALAVATWLPLLALRGAGAGTPWLTACAFVAQWWYTCSLT</sequence>
<evidence type="ECO:0000256" key="1">
    <source>
        <dbReference type="ARBA" id="ARBA00004141"/>
    </source>
</evidence>
<dbReference type="InterPro" id="IPR011701">
    <property type="entry name" value="MFS"/>
</dbReference>
<evidence type="ECO:0000256" key="2">
    <source>
        <dbReference type="ARBA" id="ARBA00022448"/>
    </source>
</evidence>
<dbReference type="GO" id="GO:0022857">
    <property type="term" value="F:transmembrane transporter activity"/>
    <property type="evidence" value="ECO:0007669"/>
    <property type="project" value="InterPro"/>
</dbReference>
<feature type="domain" description="Major facilitator superfamily (MFS) profile" evidence="7">
    <location>
        <begin position="10"/>
        <end position="373"/>
    </location>
</feature>
<dbReference type="Gene3D" id="1.20.1250.20">
    <property type="entry name" value="MFS general substrate transporter like domains"/>
    <property type="match status" value="1"/>
</dbReference>
<feature type="transmembrane region" description="Helical" evidence="6">
    <location>
        <begin position="161"/>
        <end position="182"/>
    </location>
</feature>
<evidence type="ECO:0000256" key="6">
    <source>
        <dbReference type="SAM" id="Phobius"/>
    </source>
</evidence>
<dbReference type="PANTHER" id="PTHR23511:SF34">
    <property type="entry name" value="SYNAPTIC VESICLE GLYCOPROTEIN 2"/>
    <property type="match status" value="1"/>
</dbReference>
<gene>
    <name evidence="8" type="ORF">TSPGSL018_1476</name>
</gene>